<evidence type="ECO:0000256" key="2">
    <source>
        <dbReference type="ARBA" id="ARBA00004906"/>
    </source>
</evidence>
<keyword evidence="15" id="KW-1185">Reference proteome</keyword>
<dbReference type="PANTHER" id="PTHR45768">
    <property type="entry name" value="E3 UBIQUITIN-PROTEIN LIGASE RNF13-LIKE"/>
    <property type="match status" value="1"/>
</dbReference>
<evidence type="ECO:0000256" key="6">
    <source>
        <dbReference type="ARBA" id="ARBA00022771"/>
    </source>
</evidence>
<protein>
    <recommendedName>
        <fullName evidence="13">RING-type domain-containing protein</fullName>
    </recommendedName>
</protein>
<dbReference type="SMART" id="SM00184">
    <property type="entry name" value="RING"/>
    <property type="match status" value="1"/>
</dbReference>
<name>A0A811RS10_9POAL</name>
<keyword evidence="3" id="KW-0808">Transferase</keyword>
<keyword evidence="6 12" id="KW-0863">Zinc-finger</keyword>
<dbReference type="OrthoDB" id="690264at2759"/>
<evidence type="ECO:0000256" key="11">
    <source>
        <dbReference type="ARBA" id="ARBA00024209"/>
    </source>
</evidence>
<dbReference type="EMBL" id="CAJGYO010000016">
    <property type="protein sequence ID" value="CAD6272734.1"/>
    <property type="molecule type" value="Genomic_DNA"/>
</dbReference>
<organism evidence="14 15">
    <name type="scientific">Miscanthus lutarioriparius</name>
    <dbReference type="NCBI Taxonomy" id="422564"/>
    <lineage>
        <taxon>Eukaryota</taxon>
        <taxon>Viridiplantae</taxon>
        <taxon>Streptophyta</taxon>
        <taxon>Embryophyta</taxon>
        <taxon>Tracheophyta</taxon>
        <taxon>Spermatophyta</taxon>
        <taxon>Magnoliopsida</taxon>
        <taxon>Liliopsida</taxon>
        <taxon>Poales</taxon>
        <taxon>Poaceae</taxon>
        <taxon>PACMAD clade</taxon>
        <taxon>Panicoideae</taxon>
        <taxon>Andropogonodae</taxon>
        <taxon>Andropogoneae</taxon>
        <taxon>Saccharinae</taxon>
        <taxon>Miscanthus</taxon>
    </lineage>
</organism>
<dbReference type="Gene3D" id="3.30.40.10">
    <property type="entry name" value="Zinc/RING finger domain, C3HC4 (zinc finger)"/>
    <property type="match status" value="1"/>
</dbReference>
<evidence type="ECO:0000313" key="14">
    <source>
        <dbReference type="EMBL" id="CAD6272734.1"/>
    </source>
</evidence>
<dbReference type="InterPro" id="IPR013083">
    <property type="entry name" value="Znf_RING/FYVE/PHD"/>
</dbReference>
<dbReference type="AlphaFoldDB" id="A0A811RS10"/>
<comment type="similarity">
    <text evidence="11">Belongs to the RING-type zinc finger family. ATL subfamily.</text>
</comment>
<dbReference type="GO" id="GO:0008270">
    <property type="term" value="F:zinc ion binding"/>
    <property type="evidence" value="ECO:0007669"/>
    <property type="project" value="UniProtKB-KW"/>
</dbReference>
<keyword evidence="10" id="KW-0472">Membrane</keyword>
<comment type="pathway">
    <text evidence="2">Protein modification; protein ubiquitination.</text>
</comment>
<proteinExistence type="inferred from homology"/>
<reference evidence="14" key="1">
    <citation type="submission" date="2020-10" db="EMBL/GenBank/DDBJ databases">
        <authorList>
            <person name="Han B."/>
            <person name="Lu T."/>
            <person name="Zhao Q."/>
            <person name="Huang X."/>
            <person name="Zhao Y."/>
        </authorList>
    </citation>
    <scope>NUCLEOTIDE SEQUENCE</scope>
</reference>
<dbReference type="Pfam" id="PF13639">
    <property type="entry name" value="zf-RING_2"/>
    <property type="match status" value="1"/>
</dbReference>
<keyword evidence="9" id="KW-1133">Transmembrane helix</keyword>
<dbReference type="InterPro" id="IPR001841">
    <property type="entry name" value="Znf_RING"/>
</dbReference>
<evidence type="ECO:0000256" key="5">
    <source>
        <dbReference type="ARBA" id="ARBA00022723"/>
    </source>
</evidence>
<evidence type="ECO:0000256" key="1">
    <source>
        <dbReference type="ARBA" id="ARBA00004167"/>
    </source>
</evidence>
<comment type="subcellular location">
    <subcellularLocation>
        <location evidence="1">Membrane</location>
        <topology evidence="1">Single-pass membrane protein</topology>
    </subcellularLocation>
</comment>
<dbReference type="PROSITE" id="PS50089">
    <property type="entry name" value="ZF_RING_2"/>
    <property type="match status" value="1"/>
</dbReference>
<dbReference type="GO" id="GO:0016020">
    <property type="term" value="C:membrane"/>
    <property type="evidence" value="ECO:0007669"/>
    <property type="project" value="UniProtKB-SubCell"/>
</dbReference>
<evidence type="ECO:0000256" key="9">
    <source>
        <dbReference type="ARBA" id="ARBA00022989"/>
    </source>
</evidence>
<gene>
    <name evidence="14" type="ORF">NCGR_LOCUS56007</name>
</gene>
<evidence type="ECO:0000259" key="13">
    <source>
        <dbReference type="PROSITE" id="PS50089"/>
    </source>
</evidence>
<accession>A0A811RS10</accession>
<keyword evidence="7" id="KW-0833">Ubl conjugation pathway</keyword>
<evidence type="ECO:0000256" key="10">
    <source>
        <dbReference type="ARBA" id="ARBA00023136"/>
    </source>
</evidence>
<feature type="domain" description="RING-type" evidence="13">
    <location>
        <begin position="120"/>
        <end position="158"/>
    </location>
</feature>
<evidence type="ECO:0000256" key="4">
    <source>
        <dbReference type="ARBA" id="ARBA00022692"/>
    </source>
</evidence>
<keyword evidence="5" id="KW-0479">Metal-binding</keyword>
<dbReference type="Proteomes" id="UP000604825">
    <property type="component" value="Unassembled WGS sequence"/>
</dbReference>
<evidence type="ECO:0000256" key="3">
    <source>
        <dbReference type="ARBA" id="ARBA00022679"/>
    </source>
</evidence>
<dbReference type="GO" id="GO:0016740">
    <property type="term" value="F:transferase activity"/>
    <property type="evidence" value="ECO:0007669"/>
    <property type="project" value="UniProtKB-KW"/>
</dbReference>
<comment type="caution">
    <text evidence="14">The sequence shown here is derived from an EMBL/GenBank/DDBJ whole genome shotgun (WGS) entry which is preliminary data.</text>
</comment>
<dbReference type="PANTHER" id="PTHR45768:SF23">
    <property type="entry name" value="OS02G0790600 PROTEIN"/>
    <property type="match status" value="1"/>
</dbReference>
<sequence>MSLARYDANLLLAAVTALSAAVAFVAALHLYARCLLQRRVALAEGQGSPHVVVLQRQRPPDGYVVEVVEGAGVGGQQAAGLDAKALCALPVFTWESSEQEKEEEEEEEGGVAAELHGQQCAVCLGEMEDGELGRLLPACRHVFHVECIDTWLGVSSTCRQQHRHRRFCFNRHQARPCLDGLGGGGVPRAAVAASWPCCQGKVQQENNVARIVQSNGPNQSSAR</sequence>
<dbReference type="SUPFAM" id="SSF57850">
    <property type="entry name" value="RING/U-box"/>
    <property type="match status" value="1"/>
</dbReference>
<dbReference type="GO" id="GO:0016567">
    <property type="term" value="P:protein ubiquitination"/>
    <property type="evidence" value="ECO:0007669"/>
    <property type="project" value="UniProtKB-UniPathway"/>
</dbReference>
<evidence type="ECO:0000256" key="7">
    <source>
        <dbReference type="ARBA" id="ARBA00022786"/>
    </source>
</evidence>
<evidence type="ECO:0000256" key="8">
    <source>
        <dbReference type="ARBA" id="ARBA00022833"/>
    </source>
</evidence>
<keyword evidence="8" id="KW-0862">Zinc</keyword>
<evidence type="ECO:0000313" key="15">
    <source>
        <dbReference type="Proteomes" id="UP000604825"/>
    </source>
</evidence>
<dbReference type="UniPathway" id="UPA00143"/>
<keyword evidence="4" id="KW-0812">Transmembrane</keyword>
<evidence type="ECO:0000256" key="12">
    <source>
        <dbReference type="PROSITE-ProRule" id="PRU00175"/>
    </source>
</evidence>